<dbReference type="SUPFAM" id="SSF53167">
    <property type="entry name" value="Purine and uridine phosphorylases"/>
    <property type="match status" value="1"/>
</dbReference>
<organism evidence="4 5">
    <name type="scientific">Perca flavescens</name>
    <name type="common">American yellow perch</name>
    <name type="synonym">Morone flavescens</name>
    <dbReference type="NCBI Taxonomy" id="8167"/>
    <lineage>
        <taxon>Eukaryota</taxon>
        <taxon>Metazoa</taxon>
        <taxon>Chordata</taxon>
        <taxon>Craniata</taxon>
        <taxon>Vertebrata</taxon>
        <taxon>Euteleostomi</taxon>
        <taxon>Actinopterygii</taxon>
        <taxon>Neopterygii</taxon>
        <taxon>Teleostei</taxon>
        <taxon>Neoteleostei</taxon>
        <taxon>Acanthomorphata</taxon>
        <taxon>Eupercaria</taxon>
        <taxon>Perciformes</taxon>
        <taxon>Percoidei</taxon>
        <taxon>Percidae</taxon>
        <taxon>Percinae</taxon>
        <taxon>Perca</taxon>
    </lineage>
</organism>
<evidence type="ECO:0000256" key="1">
    <source>
        <dbReference type="ARBA" id="ARBA00022676"/>
    </source>
</evidence>
<dbReference type="PANTHER" id="PTHR11904">
    <property type="entry name" value="METHYLTHIOADENOSINE/PURINE NUCLEOSIDE PHOSPHORYLASE"/>
    <property type="match status" value="1"/>
</dbReference>
<keyword evidence="1" id="KW-0328">Glycosyltransferase</keyword>
<evidence type="ECO:0000313" key="5">
    <source>
        <dbReference type="Proteomes" id="UP000295070"/>
    </source>
</evidence>
<dbReference type="GO" id="GO:0004731">
    <property type="term" value="F:purine-nucleoside phosphorylase activity"/>
    <property type="evidence" value="ECO:0007669"/>
    <property type="project" value="InterPro"/>
</dbReference>
<evidence type="ECO:0000313" key="4">
    <source>
        <dbReference type="EMBL" id="TDH11147.1"/>
    </source>
</evidence>
<proteinExistence type="predicted"/>
<dbReference type="STRING" id="8167.A0A484D981"/>
<protein>
    <submittedName>
        <fullName evidence="4">Uncharacterized protein</fullName>
    </submittedName>
</protein>
<dbReference type="AlphaFoldDB" id="A0A484D981"/>
<dbReference type="GO" id="GO:0009116">
    <property type="term" value="P:nucleoside metabolic process"/>
    <property type="evidence" value="ECO:0007669"/>
    <property type="project" value="InterPro"/>
</dbReference>
<name>A0A484D981_PERFV</name>
<dbReference type="InterPro" id="IPR035994">
    <property type="entry name" value="Nucleoside_phosphorylase_sf"/>
</dbReference>
<keyword evidence="5" id="KW-1185">Reference proteome</keyword>
<dbReference type="InterPro" id="IPR011268">
    <property type="entry name" value="Purine_phosphorylase"/>
</dbReference>
<evidence type="ECO:0000256" key="3">
    <source>
        <dbReference type="SAM" id="MobiDB-lite"/>
    </source>
</evidence>
<accession>A0A484D981</accession>
<evidence type="ECO:0000256" key="2">
    <source>
        <dbReference type="ARBA" id="ARBA00022679"/>
    </source>
</evidence>
<reference evidence="4 5" key="1">
    <citation type="submission" date="2019-01" db="EMBL/GenBank/DDBJ databases">
        <title>A chromosome-scale genome assembly of the yellow perch, Perca flavescens.</title>
        <authorList>
            <person name="Feron R."/>
            <person name="Morvezen R."/>
            <person name="Bestin A."/>
            <person name="Haffray P."/>
            <person name="Klopp C."/>
            <person name="Zahm M."/>
            <person name="Cabau C."/>
            <person name="Roques C."/>
            <person name="Donnadieu C."/>
            <person name="Bouchez O."/>
            <person name="Christie M."/>
            <person name="Larson W."/>
            <person name="Guiguen Y."/>
        </authorList>
    </citation>
    <scope>NUCLEOTIDE SEQUENCE [LARGE SCALE GENOMIC DNA]</scope>
    <source>
        <strain evidence="4">YP-PL-M2</strain>
        <tissue evidence="4">Blood</tissue>
    </source>
</reference>
<dbReference type="GO" id="GO:0005737">
    <property type="term" value="C:cytoplasm"/>
    <property type="evidence" value="ECO:0007669"/>
    <property type="project" value="TreeGrafter"/>
</dbReference>
<dbReference type="PANTHER" id="PTHR11904:SF24">
    <property type="entry name" value="PURINE NUCLEOSIDE PHOSPHORYLASE"/>
    <property type="match status" value="1"/>
</dbReference>
<dbReference type="Proteomes" id="UP000295070">
    <property type="component" value="Chromosome 6"/>
</dbReference>
<comment type="caution">
    <text evidence="4">The sequence shown here is derived from an EMBL/GenBank/DDBJ whole genome shotgun (WGS) entry which is preliminary data.</text>
</comment>
<keyword evidence="2" id="KW-0808">Transferase</keyword>
<dbReference type="Gene3D" id="3.40.50.1580">
    <property type="entry name" value="Nucleoside phosphorylase domain"/>
    <property type="match status" value="1"/>
</dbReference>
<dbReference type="EMBL" id="SCKG01000006">
    <property type="protein sequence ID" value="TDH11147.1"/>
    <property type="molecule type" value="Genomic_DNA"/>
</dbReference>
<sequence>MHTKGNCCCSFEDYKLTHEWLLNHTSHRPKVLVICGSGLGLLADRAANKQVFRYQDIPNFPVSTDNNKHTGRNISHSSIFEDHISNELSHNPSGAPSLPRGPRPRAWADQPSTPCPRLLSQPAIRSSGSLLL</sequence>
<feature type="region of interest" description="Disordered" evidence="3">
    <location>
        <begin position="85"/>
        <end position="120"/>
    </location>
</feature>
<gene>
    <name evidence="4" type="ORF">EPR50_G00057820</name>
</gene>